<name>A0A1R2BP83_9CILI</name>
<evidence type="ECO:0000313" key="2">
    <source>
        <dbReference type="EMBL" id="OMJ78547.1"/>
    </source>
</evidence>
<dbReference type="Pfam" id="PF03031">
    <property type="entry name" value="NIF"/>
    <property type="match status" value="1"/>
</dbReference>
<dbReference type="InterPro" id="IPR036412">
    <property type="entry name" value="HAD-like_sf"/>
</dbReference>
<dbReference type="EMBL" id="MPUH01000516">
    <property type="protein sequence ID" value="OMJ78547.1"/>
    <property type="molecule type" value="Genomic_DNA"/>
</dbReference>
<dbReference type="InterPro" id="IPR050365">
    <property type="entry name" value="TIM50"/>
</dbReference>
<dbReference type="OrthoDB" id="10249888at2759"/>
<feature type="domain" description="FCP1 homology" evidence="1">
    <location>
        <begin position="153"/>
        <end position="312"/>
    </location>
</feature>
<comment type="caution">
    <text evidence="2">The sequence shown here is derived from an EMBL/GenBank/DDBJ whole genome shotgun (WGS) entry which is preliminary data.</text>
</comment>
<dbReference type="InterPro" id="IPR004274">
    <property type="entry name" value="FCP1_dom"/>
</dbReference>
<reference evidence="2 3" key="1">
    <citation type="submission" date="2016-11" db="EMBL/GenBank/DDBJ databases">
        <title>The macronuclear genome of Stentor coeruleus: a giant cell with tiny introns.</title>
        <authorList>
            <person name="Slabodnick M."/>
            <person name="Ruby J.G."/>
            <person name="Reiff S.B."/>
            <person name="Swart E.C."/>
            <person name="Gosai S."/>
            <person name="Prabakaran S."/>
            <person name="Witkowska E."/>
            <person name="Larue G.E."/>
            <person name="Fisher S."/>
            <person name="Freeman R.M."/>
            <person name="Gunawardena J."/>
            <person name="Chu W."/>
            <person name="Stover N.A."/>
            <person name="Gregory B.D."/>
            <person name="Nowacki M."/>
            <person name="Derisi J."/>
            <person name="Roy S.W."/>
            <person name="Marshall W.F."/>
            <person name="Sood P."/>
        </authorList>
    </citation>
    <scope>NUCLEOTIDE SEQUENCE [LARGE SCALE GENOMIC DNA]</scope>
    <source>
        <strain evidence="2">WM001</strain>
    </source>
</reference>
<dbReference type="InterPro" id="IPR011948">
    <property type="entry name" value="Dullard_phosphatase"/>
</dbReference>
<dbReference type="CDD" id="cd07521">
    <property type="entry name" value="HAD_FCP1-like"/>
    <property type="match status" value="1"/>
</dbReference>
<accession>A0A1R2BP83</accession>
<dbReference type="SUPFAM" id="SSF56784">
    <property type="entry name" value="HAD-like"/>
    <property type="match status" value="1"/>
</dbReference>
<dbReference type="GO" id="GO:0016791">
    <property type="term" value="F:phosphatase activity"/>
    <property type="evidence" value="ECO:0007669"/>
    <property type="project" value="InterPro"/>
</dbReference>
<dbReference type="Proteomes" id="UP000187209">
    <property type="component" value="Unassembled WGS sequence"/>
</dbReference>
<proteinExistence type="predicted"/>
<sequence>MSQSQSLVQAGKSTMSQKQNIKIHLSQEYNPTNSPPTILSSSARSLIFLNQITQKAQKTQKTPISLTERYTQRSENPQVPAHLLLRHECKSELKLSNNSNISNNPNSLASSFDIVDFRMLSLTPSNKMFHNNRNPSVNGKFLSEGKFYQPHSNQQTKKTIALDLDETLIYSSSSNSTPEYIIHRLLQDNNSIIIKFSIRPYAKDFIRILSTLANIVIFTASSKSYADPIIDIIDPNHEFIKARYYRDSCVLSSAGFIKDLNILKKPLKDVLLVDNLSTSFLYQKQNGILVTSWYGDKNDMELFHLLGFIRKILPYDDIRKCDKNFRRLAYV</sequence>
<keyword evidence="3" id="KW-1185">Reference proteome</keyword>
<dbReference type="NCBIfam" id="TIGR02251">
    <property type="entry name" value="HIF-SF_euk"/>
    <property type="match status" value="1"/>
</dbReference>
<dbReference type="SMART" id="SM00577">
    <property type="entry name" value="CPDc"/>
    <property type="match status" value="1"/>
</dbReference>
<dbReference type="InterPro" id="IPR023214">
    <property type="entry name" value="HAD_sf"/>
</dbReference>
<evidence type="ECO:0000259" key="1">
    <source>
        <dbReference type="PROSITE" id="PS50969"/>
    </source>
</evidence>
<organism evidence="2 3">
    <name type="scientific">Stentor coeruleus</name>
    <dbReference type="NCBI Taxonomy" id="5963"/>
    <lineage>
        <taxon>Eukaryota</taxon>
        <taxon>Sar</taxon>
        <taxon>Alveolata</taxon>
        <taxon>Ciliophora</taxon>
        <taxon>Postciliodesmatophora</taxon>
        <taxon>Heterotrichea</taxon>
        <taxon>Heterotrichida</taxon>
        <taxon>Stentoridae</taxon>
        <taxon>Stentor</taxon>
    </lineage>
</organism>
<evidence type="ECO:0000313" key="3">
    <source>
        <dbReference type="Proteomes" id="UP000187209"/>
    </source>
</evidence>
<dbReference type="FunFam" id="3.40.50.1000:FF:000093">
    <property type="entry name" value="NLI interacting factor-like phosphatase family protein"/>
    <property type="match status" value="1"/>
</dbReference>
<dbReference type="Gene3D" id="3.40.50.1000">
    <property type="entry name" value="HAD superfamily/HAD-like"/>
    <property type="match status" value="1"/>
</dbReference>
<dbReference type="PROSITE" id="PS50969">
    <property type="entry name" value="FCP1"/>
    <property type="match status" value="1"/>
</dbReference>
<dbReference type="PANTHER" id="PTHR12210">
    <property type="entry name" value="DULLARD PROTEIN PHOSPHATASE"/>
    <property type="match status" value="1"/>
</dbReference>
<protein>
    <recommendedName>
        <fullName evidence="1">FCP1 homology domain-containing protein</fullName>
    </recommendedName>
</protein>
<gene>
    <name evidence="2" type="ORF">SteCoe_21609</name>
</gene>
<dbReference type="AlphaFoldDB" id="A0A1R2BP83"/>